<dbReference type="InterPro" id="IPR036390">
    <property type="entry name" value="WH_DNA-bd_sf"/>
</dbReference>
<feature type="domain" description="Transcription regulator PadR N-terminal" evidence="1">
    <location>
        <begin position="16"/>
        <end position="87"/>
    </location>
</feature>
<name>A0A9D2DX99_9FIRM</name>
<dbReference type="InterPro" id="IPR036388">
    <property type="entry name" value="WH-like_DNA-bd_sf"/>
</dbReference>
<dbReference type="AlphaFoldDB" id="A0A9D2DX99"/>
<protein>
    <submittedName>
        <fullName evidence="2">PadR family transcriptional regulator</fullName>
    </submittedName>
</protein>
<dbReference type="PANTHER" id="PTHR33169">
    <property type="entry name" value="PADR-FAMILY TRANSCRIPTIONAL REGULATOR"/>
    <property type="match status" value="1"/>
</dbReference>
<comment type="caution">
    <text evidence="2">The sequence shown here is derived from an EMBL/GenBank/DDBJ whole genome shotgun (WGS) entry which is preliminary data.</text>
</comment>
<organism evidence="2 3">
    <name type="scientific">Candidatus Gallimonas intestinigallinarum</name>
    <dbReference type="NCBI Taxonomy" id="2838604"/>
    <lineage>
        <taxon>Bacteria</taxon>
        <taxon>Bacillati</taxon>
        <taxon>Bacillota</taxon>
        <taxon>Clostridia</taxon>
        <taxon>Candidatus Gallimonas</taxon>
    </lineage>
</organism>
<evidence type="ECO:0000313" key="2">
    <source>
        <dbReference type="EMBL" id="HIZ24972.1"/>
    </source>
</evidence>
<dbReference type="Proteomes" id="UP000824044">
    <property type="component" value="Unassembled WGS sequence"/>
</dbReference>
<reference evidence="2" key="1">
    <citation type="journal article" date="2021" name="PeerJ">
        <title>Extensive microbial diversity within the chicken gut microbiome revealed by metagenomics and culture.</title>
        <authorList>
            <person name="Gilroy R."/>
            <person name="Ravi A."/>
            <person name="Getino M."/>
            <person name="Pursley I."/>
            <person name="Horton D.L."/>
            <person name="Alikhan N.F."/>
            <person name="Baker D."/>
            <person name="Gharbi K."/>
            <person name="Hall N."/>
            <person name="Watson M."/>
            <person name="Adriaenssens E.M."/>
            <person name="Foster-Nyarko E."/>
            <person name="Jarju S."/>
            <person name="Secka A."/>
            <person name="Antonio M."/>
            <person name="Oren A."/>
            <person name="Chaudhuri R.R."/>
            <person name="La Ragione R."/>
            <person name="Hildebrand F."/>
            <person name="Pallen M.J."/>
        </authorList>
    </citation>
    <scope>NUCLEOTIDE SEQUENCE</scope>
    <source>
        <strain evidence="2">CHK33-5263</strain>
    </source>
</reference>
<dbReference type="Pfam" id="PF03551">
    <property type="entry name" value="PadR"/>
    <property type="match status" value="1"/>
</dbReference>
<dbReference type="EMBL" id="DXBS01000111">
    <property type="protein sequence ID" value="HIZ24972.1"/>
    <property type="molecule type" value="Genomic_DNA"/>
</dbReference>
<accession>A0A9D2DX99</accession>
<gene>
    <name evidence="2" type="ORF">H9812_05840</name>
</gene>
<dbReference type="PANTHER" id="PTHR33169:SF14">
    <property type="entry name" value="TRANSCRIPTIONAL REGULATOR RV3488"/>
    <property type="match status" value="1"/>
</dbReference>
<proteinExistence type="predicted"/>
<dbReference type="InterPro" id="IPR005149">
    <property type="entry name" value="Tscrpt_reg_PadR_N"/>
</dbReference>
<dbReference type="Gene3D" id="1.10.10.10">
    <property type="entry name" value="Winged helix-like DNA-binding domain superfamily/Winged helix DNA-binding domain"/>
    <property type="match status" value="1"/>
</dbReference>
<dbReference type="InterPro" id="IPR052509">
    <property type="entry name" value="Metal_resp_DNA-bind_regulator"/>
</dbReference>
<evidence type="ECO:0000259" key="1">
    <source>
        <dbReference type="Pfam" id="PF03551"/>
    </source>
</evidence>
<evidence type="ECO:0000313" key="3">
    <source>
        <dbReference type="Proteomes" id="UP000824044"/>
    </source>
</evidence>
<sequence length="113" mass="12655">MGTDAQLNKGVLEGCVLKLLEGDFLFSAEIVERMRGCGFSDFSEGTLYPMLLRLEREGCFIVARKPSPNGPPKKYYKLSEAGKQKLDTFFAQWQELSQSIANVFSKKEDDHAG</sequence>
<dbReference type="SUPFAM" id="SSF46785">
    <property type="entry name" value="Winged helix' DNA-binding domain"/>
    <property type="match status" value="1"/>
</dbReference>
<reference evidence="2" key="2">
    <citation type="submission" date="2021-04" db="EMBL/GenBank/DDBJ databases">
        <authorList>
            <person name="Gilroy R."/>
        </authorList>
    </citation>
    <scope>NUCLEOTIDE SEQUENCE</scope>
    <source>
        <strain evidence="2">CHK33-5263</strain>
    </source>
</reference>